<accession>A0AAV4XH99</accession>
<dbReference type="AlphaFoldDB" id="A0AAV4XH99"/>
<name>A0AAV4XH99_CAEEX</name>
<evidence type="ECO:0000313" key="1">
    <source>
        <dbReference type="EMBL" id="GIY93139.1"/>
    </source>
</evidence>
<reference evidence="1 2" key="1">
    <citation type="submission" date="2021-06" db="EMBL/GenBank/DDBJ databases">
        <title>Caerostris extrusa draft genome.</title>
        <authorList>
            <person name="Kono N."/>
            <person name="Arakawa K."/>
        </authorList>
    </citation>
    <scope>NUCLEOTIDE SEQUENCE [LARGE SCALE GENOMIC DNA]</scope>
</reference>
<dbReference type="Proteomes" id="UP001054945">
    <property type="component" value="Unassembled WGS sequence"/>
</dbReference>
<dbReference type="EMBL" id="BPLR01017630">
    <property type="protein sequence ID" value="GIY93139.1"/>
    <property type="molecule type" value="Genomic_DNA"/>
</dbReference>
<sequence>MSGQSEKESNDSECSAHPHSVCVMDRDSVRHMQTIDWWMGRGMCLSATGLEDKKEDVFPLARAEIEFISYSFNISAGKRLFVGRICNKLLIDIVTM</sequence>
<gene>
    <name evidence="1" type="ORF">CEXT_407101</name>
</gene>
<comment type="caution">
    <text evidence="1">The sequence shown here is derived from an EMBL/GenBank/DDBJ whole genome shotgun (WGS) entry which is preliminary data.</text>
</comment>
<proteinExistence type="predicted"/>
<protein>
    <submittedName>
        <fullName evidence="1">Uncharacterized protein</fullName>
    </submittedName>
</protein>
<organism evidence="1 2">
    <name type="scientific">Caerostris extrusa</name>
    <name type="common">Bark spider</name>
    <name type="synonym">Caerostris bankana</name>
    <dbReference type="NCBI Taxonomy" id="172846"/>
    <lineage>
        <taxon>Eukaryota</taxon>
        <taxon>Metazoa</taxon>
        <taxon>Ecdysozoa</taxon>
        <taxon>Arthropoda</taxon>
        <taxon>Chelicerata</taxon>
        <taxon>Arachnida</taxon>
        <taxon>Araneae</taxon>
        <taxon>Araneomorphae</taxon>
        <taxon>Entelegynae</taxon>
        <taxon>Araneoidea</taxon>
        <taxon>Araneidae</taxon>
        <taxon>Caerostris</taxon>
    </lineage>
</organism>
<keyword evidence="2" id="KW-1185">Reference proteome</keyword>
<evidence type="ECO:0000313" key="2">
    <source>
        <dbReference type="Proteomes" id="UP001054945"/>
    </source>
</evidence>